<organism evidence="2 3">
    <name type="scientific">Rothia nasimurium</name>
    <dbReference type="NCBI Taxonomy" id="85336"/>
    <lineage>
        <taxon>Bacteria</taxon>
        <taxon>Bacillati</taxon>
        <taxon>Actinomycetota</taxon>
        <taxon>Actinomycetes</taxon>
        <taxon>Micrococcales</taxon>
        <taxon>Micrococcaceae</taxon>
        <taxon>Rothia</taxon>
    </lineage>
</organism>
<dbReference type="OrthoDB" id="9898045at2"/>
<evidence type="ECO:0008006" key="4">
    <source>
        <dbReference type="Google" id="ProtNLM"/>
    </source>
</evidence>
<keyword evidence="1" id="KW-0472">Membrane</keyword>
<keyword evidence="1" id="KW-0812">Transmembrane</keyword>
<keyword evidence="3" id="KW-1185">Reference proteome</keyword>
<feature type="transmembrane region" description="Helical" evidence="1">
    <location>
        <begin position="29"/>
        <end position="47"/>
    </location>
</feature>
<dbReference type="Proteomes" id="UP000192359">
    <property type="component" value="Unassembled WGS sequence"/>
</dbReference>
<proteinExistence type="predicted"/>
<evidence type="ECO:0000256" key="1">
    <source>
        <dbReference type="SAM" id="Phobius"/>
    </source>
</evidence>
<comment type="caution">
    <text evidence="2">The sequence shown here is derived from an EMBL/GenBank/DDBJ whole genome shotgun (WGS) entry which is preliminary data.</text>
</comment>
<evidence type="ECO:0000313" key="3">
    <source>
        <dbReference type="Proteomes" id="UP000192359"/>
    </source>
</evidence>
<keyword evidence="1" id="KW-1133">Transmembrane helix</keyword>
<evidence type="ECO:0000313" key="2">
    <source>
        <dbReference type="EMBL" id="ORC18928.1"/>
    </source>
</evidence>
<sequence>MNPTHLMIIGFGAILLLLGVLAPQGGWNIYVMILGFIHIAVGNVLVFRQLQKNFRENAEAAAQRDTPDSH</sequence>
<dbReference type="EMBL" id="LXWF01000022">
    <property type="protein sequence ID" value="ORC18928.1"/>
    <property type="molecule type" value="Genomic_DNA"/>
</dbReference>
<dbReference type="RefSeq" id="WP_083091794.1">
    <property type="nucleotide sequence ID" value="NZ_LXWF01000022.1"/>
</dbReference>
<protein>
    <recommendedName>
        <fullName evidence="4">DUF3188 domain-containing protein</fullName>
    </recommendedName>
</protein>
<dbReference type="AlphaFoldDB" id="A0A1Y1RQY4"/>
<reference evidence="2 3" key="1">
    <citation type="submission" date="2016-05" db="EMBL/GenBank/DDBJ databases">
        <title>Draft genome sequence of a porcine commensal Rothia nasimurium.</title>
        <authorList>
            <person name="Gaiser R.A."/>
            <person name="Van Baarlen P."/>
            <person name="Wells J.M."/>
        </authorList>
    </citation>
    <scope>NUCLEOTIDE SEQUENCE [LARGE SCALE GENOMIC DNA]</scope>
    <source>
        <strain evidence="2 3">PT-32</strain>
    </source>
</reference>
<gene>
    <name evidence="2" type="ORF">A7979_02745</name>
</gene>
<accession>A0A1Y1RQY4</accession>
<name>A0A1Y1RQY4_9MICC</name>
<feature type="transmembrane region" description="Helical" evidence="1">
    <location>
        <begin position="7"/>
        <end position="23"/>
    </location>
</feature>